<evidence type="ECO:0000313" key="14">
    <source>
        <dbReference type="Proteomes" id="UP000596929"/>
    </source>
</evidence>
<feature type="transmembrane region" description="Helical" evidence="9">
    <location>
        <begin position="342"/>
        <end position="367"/>
    </location>
</feature>
<feature type="transmembrane region" description="Helical" evidence="9">
    <location>
        <begin position="274"/>
        <end position="292"/>
    </location>
</feature>
<feature type="domain" description="Protein export membrane protein SecD/SecF C-terminal" evidence="10">
    <location>
        <begin position="230"/>
        <end position="399"/>
    </location>
</feature>
<dbReference type="InterPro" id="IPR048634">
    <property type="entry name" value="SecD_SecF_C"/>
</dbReference>
<evidence type="ECO:0000313" key="13">
    <source>
        <dbReference type="EMBL" id="MBC5627378.1"/>
    </source>
</evidence>
<keyword evidence="5 9" id="KW-0653">Protein transport</keyword>
<dbReference type="InterPro" id="IPR022813">
    <property type="entry name" value="SecD/SecF_arch_bac"/>
</dbReference>
<evidence type="ECO:0000259" key="10">
    <source>
        <dbReference type="Pfam" id="PF02355"/>
    </source>
</evidence>
<feature type="transmembrane region" description="Helical" evidence="9">
    <location>
        <begin position="298"/>
        <end position="321"/>
    </location>
</feature>
<keyword evidence="7 9" id="KW-0811">Translocation</keyword>
<evidence type="ECO:0000256" key="2">
    <source>
        <dbReference type="ARBA" id="ARBA00022448"/>
    </source>
</evidence>
<dbReference type="Proteomes" id="UP000596929">
    <property type="component" value="Unassembled WGS sequence"/>
</dbReference>
<evidence type="ECO:0000256" key="6">
    <source>
        <dbReference type="ARBA" id="ARBA00022989"/>
    </source>
</evidence>
<dbReference type="PANTHER" id="PTHR30081:SF1">
    <property type="entry name" value="PROTEIN TRANSLOCASE SUBUNIT SECD"/>
    <property type="match status" value="1"/>
</dbReference>
<evidence type="ECO:0000259" key="12">
    <source>
        <dbReference type="Pfam" id="PF22599"/>
    </source>
</evidence>
<evidence type="ECO:0000256" key="3">
    <source>
        <dbReference type="ARBA" id="ARBA00022475"/>
    </source>
</evidence>
<comment type="function">
    <text evidence="9">Part of the Sec protein translocase complex. Interacts with the SecYEG preprotein conducting channel. SecDF uses the proton motive force (PMF) to complete protein translocation after the ATP-dependent function of SecA.</text>
</comment>
<feature type="domain" description="SecDF P1 head subdomain" evidence="12">
    <location>
        <begin position="132"/>
        <end position="228"/>
    </location>
</feature>
<protein>
    <recommendedName>
        <fullName evidence="9">Protein translocase subunit SecD</fullName>
    </recommendedName>
</protein>
<dbReference type="RefSeq" id="WP_032119050.1">
    <property type="nucleotide sequence ID" value="NZ_JACOOO010000001.1"/>
</dbReference>
<reference evidence="13 14" key="1">
    <citation type="submission" date="2020-08" db="EMBL/GenBank/DDBJ databases">
        <title>Genome public.</title>
        <authorList>
            <person name="Liu C."/>
            <person name="Sun Q."/>
        </authorList>
    </citation>
    <scope>NUCLEOTIDE SEQUENCE [LARGE SCALE GENOMIC DNA]</scope>
    <source>
        <strain evidence="13 14">NSJ-6</strain>
    </source>
</reference>
<dbReference type="InterPro" id="IPR055344">
    <property type="entry name" value="SecD_SecF_C_bact"/>
</dbReference>
<evidence type="ECO:0000256" key="7">
    <source>
        <dbReference type="ARBA" id="ARBA00023010"/>
    </source>
</evidence>
<dbReference type="NCBIfam" id="TIGR00916">
    <property type="entry name" value="2A0604s01"/>
    <property type="match status" value="1"/>
</dbReference>
<sequence>MKKGRSATLFILAVIIIISLAFAGFKGVEIGGWEFKSFDKAITKGLDLQGGVSVLMEITDENLSSEDLEKNLEKTKQLLDLRVNKLGVAETTVTAEGDRRIRIDIPGQFDSKEIVDSLQKTGNLTFKDSEGNEVLNGKDVEEASVMTDNTTGKPVVTLKLNEEGKQKFAEATEKNLNKTISIYMDEDLISSPVVESVISGGEAIITGSKTVDEAKNLAGLINSGALPVTLKVASIESVGAQLGAEAMPNAMKAGAVGILLIFLFMIFNYRMLGVIASITLTLYTMLVLIVFVEANVTLTLPGIAGFLLTIGMAVDANVLIFERIKEEMAKGVSAKSAVKAGFHNALSSIVDSNVTTVIAALVLYFMGTGPVKGFAVTLMIGIVLSMFTAIFITRKLTEWAINMGMLSKPWHFKVKRG</sequence>
<dbReference type="InterPro" id="IPR001036">
    <property type="entry name" value="Acrflvin-R"/>
</dbReference>
<keyword evidence="8 9" id="KW-0472">Membrane</keyword>
<dbReference type="PANTHER" id="PTHR30081">
    <property type="entry name" value="PROTEIN-EXPORT MEMBRANE PROTEIN SEC"/>
    <property type="match status" value="1"/>
</dbReference>
<evidence type="ECO:0000256" key="8">
    <source>
        <dbReference type="ARBA" id="ARBA00023136"/>
    </source>
</evidence>
<proteinExistence type="inferred from homology"/>
<feature type="transmembrane region" description="Helical" evidence="9">
    <location>
        <begin position="373"/>
        <end position="393"/>
    </location>
</feature>
<comment type="subunit">
    <text evidence="9">Forms a complex with SecF. Part of the essential Sec protein translocation apparatus which comprises SecA, SecYEG and auxiliary proteins SecDF. Other proteins may also be involved.</text>
</comment>
<dbReference type="InterPro" id="IPR054384">
    <property type="entry name" value="SecDF_P1_head"/>
</dbReference>
<evidence type="ECO:0000259" key="11">
    <source>
        <dbReference type="Pfam" id="PF21760"/>
    </source>
</evidence>
<comment type="caution">
    <text evidence="13">The sequence shown here is derived from an EMBL/GenBank/DDBJ whole genome shotgun (WGS) entry which is preliminary data.</text>
</comment>
<name>A0ABR7D8Y1_9CLOT</name>
<keyword evidence="3 9" id="KW-1003">Cell membrane</keyword>
<dbReference type="PRINTS" id="PR00702">
    <property type="entry name" value="ACRIFLAVINRP"/>
</dbReference>
<comment type="subcellular location">
    <subcellularLocation>
        <location evidence="1 9">Cell membrane</location>
        <topology evidence="1 9">Multi-pass membrane protein</topology>
    </subcellularLocation>
</comment>
<evidence type="ECO:0000256" key="5">
    <source>
        <dbReference type="ARBA" id="ARBA00022927"/>
    </source>
</evidence>
<dbReference type="SUPFAM" id="SSF82866">
    <property type="entry name" value="Multidrug efflux transporter AcrB transmembrane domain"/>
    <property type="match status" value="1"/>
</dbReference>
<evidence type="ECO:0000256" key="9">
    <source>
        <dbReference type="HAMAP-Rule" id="MF_01463"/>
    </source>
</evidence>
<gene>
    <name evidence="9 13" type="primary">secD</name>
    <name evidence="13" type="ORF">H8S20_00570</name>
</gene>
<dbReference type="Pfam" id="PF21760">
    <property type="entry name" value="SecD_1st"/>
    <property type="match status" value="1"/>
</dbReference>
<dbReference type="InterPro" id="IPR005791">
    <property type="entry name" value="SecD"/>
</dbReference>
<keyword evidence="2 9" id="KW-0813">Transport</keyword>
<dbReference type="Gene3D" id="1.20.1640.10">
    <property type="entry name" value="Multidrug efflux transporter AcrB transmembrane domain"/>
    <property type="match status" value="1"/>
</dbReference>
<comment type="similarity">
    <text evidence="9">Belongs to the SecD/SecF family. SecD subfamily.</text>
</comment>
<keyword evidence="6 9" id="KW-1133">Transmembrane helix</keyword>
<evidence type="ECO:0000256" key="4">
    <source>
        <dbReference type="ARBA" id="ARBA00022692"/>
    </source>
</evidence>
<dbReference type="Pfam" id="PF02355">
    <property type="entry name" value="SecD_SecF_C"/>
    <property type="match status" value="1"/>
</dbReference>
<dbReference type="InterPro" id="IPR048631">
    <property type="entry name" value="SecD_1st"/>
</dbReference>
<dbReference type="Gene3D" id="3.30.1360.200">
    <property type="match status" value="1"/>
</dbReference>
<dbReference type="Pfam" id="PF22599">
    <property type="entry name" value="SecDF_P1_head"/>
    <property type="match status" value="1"/>
</dbReference>
<dbReference type="NCBIfam" id="TIGR01129">
    <property type="entry name" value="secD"/>
    <property type="match status" value="1"/>
</dbReference>
<keyword evidence="4 9" id="KW-0812">Transmembrane</keyword>
<feature type="domain" description="Protein translocase subunit SecDF P1" evidence="11">
    <location>
        <begin position="73"/>
        <end position="129"/>
    </location>
</feature>
<dbReference type="HAMAP" id="MF_01463_B">
    <property type="entry name" value="SecD_B"/>
    <property type="match status" value="1"/>
</dbReference>
<dbReference type="EMBL" id="JACOOO010000001">
    <property type="protein sequence ID" value="MBC5627378.1"/>
    <property type="molecule type" value="Genomic_DNA"/>
</dbReference>
<evidence type="ECO:0000256" key="1">
    <source>
        <dbReference type="ARBA" id="ARBA00004651"/>
    </source>
</evidence>
<comment type="caution">
    <text evidence="9">Lacks conserved residue(s) required for the propagation of feature annotation.</text>
</comment>
<keyword evidence="14" id="KW-1185">Reference proteome</keyword>
<organism evidence="13 14">
    <name type="scientific">Clostridium hominis</name>
    <dbReference type="NCBI Taxonomy" id="2763036"/>
    <lineage>
        <taxon>Bacteria</taxon>
        <taxon>Bacillati</taxon>
        <taxon>Bacillota</taxon>
        <taxon>Clostridia</taxon>
        <taxon>Eubacteriales</taxon>
        <taxon>Clostridiaceae</taxon>
        <taxon>Clostridium</taxon>
    </lineage>
</organism>
<accession>A0ABR7D8Y1</accession>
<feature type="transmembrane region" description="Helical" evidence="9">
    <location>
        <begin position="250"/>
        <end position="267"/>
    </location>
</feature>